<proteinExistence type="predicted"/>
<feature type="region of interest" description="Disordered" evidence="1">
    <location>
        <begin position="57"/>
        <end position="82"/>
    </location>
</feature>
<reference evidence="2" key="1">
    <citation type="journal article" date="2018" name="Genome Biol. Evol.">
        <title>Genomics and development of Lentinus tigrinus, a white-rot wood-decaying mushroom with dimorphic fruiting bodies.</title>
        <authorList>
            <person name="Wu B."/>
            <person name="Xu Z."/>
            <person name="Knudson A."/>
            <person name="Carlson A."/>
            <person name="Chen N."/>
            <person name="Kovaka S."/>
            <person name="LaButti K."/>
            <person name="Lipzen A."/>
            <person name="Pennachio C."/>
            <person name="Riley R."/>
            <person name="Schakwitz W."/>
            <person name="Umezawa K."/>
            <person name="Ohm R.A."/>
            <person name="Grigoriev I.V."/>
            <person name="Nagy L.G."/>
            <person name="Gibbons J."/>
            <person name="Hibbett D."/>
        </authorList>
    </citation>
    <scope>NUCLEOTIDE SEQUENCE [LARGE SCALE GENOMIC DNA]</scope>
    <source>
        <strain evidence="2">ALCF2SS1-6</strain>
    </source>
</reference>
<keyword evidence="3" id="KW-1185">Reference proteome</keyword>
<evidence type="ECO:0000313" key="3">
    <source>
        <dbReference type="Proteomes" id="UP000313359"/>
    </source>
</evidence>
<name>A0A5C2RQ75_9APHY</name>
<gene>
    <name evidence="2" type="ORF">L227DRAFT_403424</name>
</gene>
<feature type="compositionally biased region" description="Low complexity" evidence="1">
    <location>
        <begin position="72"/>
        <end position="82"/>
    </location>
</feature>
<evidence type="ECO:0000313" key="2">
    <source>
        <dbReference type="EMBL" id="RPD53300.1"/>
    </source>
</evidence>
<dbReference type="Proteomes" id="UP000313359">
    <property type="component" value="Unassembled WGS sequence"/>
</dbReference>
<dbReference type="AlphaFoldDB" id="A0A5C2RQ75"/>
<organism evidence="2 3">
    <name type="scientific">Lentinus tigrinus ALCF2SS1-6</name>
    <dbReference type="NCBI Taxonomy" id="1328759"/>
    <lineage>
        <taxon>Eukaryota</taxon>
        <taxon>Fungi</taxon>
        <taxon>Dikarya</taxon>
        <taxon>Basidiomycota</taxon>
        <taxon>Agaricomycotina</taxon>
        <taxon>Agaricomycetes</taxon>
        <taxon>Polyporales</taxon>
        <taxon>Polyporaceae</taxon>
        <taxon>Lentinus</taxon>
    </lineage>
</organism>
<sequence>MSPLALDARPPSITDMTVKSPADDEVYQVGYIFETLETVDAVVKAIFRRVTWEVHPQKPTPQPPHRYVDTHSNSSSPSLNALSNPRPCVVMQRALKNEAGSLLVICLMATFWGTVDVALLPSVLCFFVVAVWPHIAISKGHIHFHTTPDWPANRNTWLIAYRHNTTSYRTIARWSYHKDTRYSYIYDTHTCPPRKAAHSPRTPSSHSEASSISLTPGLANLRRPRRALLGVSQTCTLRWMPRRRHTSAGPTCIPCSRPRKGMPAPCTDTALVTSGAEDLVCTRLRAHPSTTCLLHRAPHTRTSGDLRATVHVHQAPRTALVLLVLSRMRTFPRSLRMAQALG</sequence>
<accession>A0A5C2RQ75</accession>
<dbReference type="EMBL" id="ML122325">
    <property type="protein sequence ID" value="RPD53300.1"/>
    <property type="molecule type" value="Genomic_DNA"/>
</dbReference>
<protein>
    <submittedName>
        <fullName evidence="2">Uncharacterized protein</fullName>
    </submittedName>
</protein>
<evidence type="ECO:0000256" key="1">
    <source>
        <dbReference type="SAM" id="MobiDB-lite"/>
    </source>
</evidence>